<dbReference type="SUPFAM" id="SSF53041">
    <property type="entry name" value="Resolvase-like"/>
    <property type="match status" value="1"/>
</dbReference>
<dbReference type="PANTHER" id="PTHR30461">
    <property type="entry name" value="DNA-INVERTASE FROM LAMBDOID PROPHAGE"/>
    <property type="match status" value="1"/>
</dbReference>
<dbReference type="InterPro" id="IPR050639">
    <property type="entry name" value="SSR_resolvase"/>
</dbReference>
<dbReference type="PANTHER" id="PTHR30461:SF23">
    <property type="entry name" value="DNA RECOMBINASE-RELATED"/>
    <property type="match status" value="1"/>
</dbReference>
<evidence type="ECO:0000259" key="2">
    <source>
        <dbReference type="PROSITE" id="PS51736"/>
    </source>
</evidence>
<reference evidence="5" key="1">
    <citation type="journal article" date="2019" name="Int. J. Syst. Evol. Microbiol.">
        <title>The Global Catalogue of Microorganisms (GCM) 10K type strain sequencing project: providing services to taxonomists for standard genome sequencing and annotation.</title>
        <authorList>
            <consortium name="The Broad Institute Genomics Platform"/>
            <consortium name="The Broad Institute Genome Sequencing Center for Infectious Disease"/>
            <person name="Wu L."/>
            <person name="Ma J."/>
        </authorList>
    </citation>
    <scope>NUCLEOTIDE SEQUENCE [LARGE SCALE GENOMIC DNA]</scope>
    <source>
        <strain evidence="5">TBRC 1276</strain>
    </source>
</reference>
<dbReference type="CDD" id="cd00338">
    <property type="entry name" value="Ser_Recombinase"/>
    <property type="match status" value="1"/>
</dbReference>
<dbReference type="EMBL" id="JBHSBI010000005">
    <property type="protein sequence ID" value="MFC4007962.1"/>
    <property type="molecule type" value="Genomic_DNA"/>
</dbReference>
<keyword evidence="5" id="KW-1185">Reference proteome</keyword>
<dbReference type="InterPro" id="IPR011109">
    <property type="entry name" value="DNA_bind_recombinase_dom"/>
</dbReference>
<dbReference type="InterPro" id="IPR006119">
    <property type="entry name" value="Resolv_N"/>
</dbReference>
<dbReference type="Pfam" id="PF00239">
    <property type="entry name" value="Resolvase"/>
    <property type="match status" value="1"/>
</dbReference>
<evidence type="ECO:0000313" key="5">
    <source>
        <dbReference type="Proteomes" id="UP001595851"/>
    </source>
</evidence>
<dbReference type="SMART" id="SM00857">
    <property type="entry name" value="Resolvase"/>
    <property type="match status" value="1"/>
</dbReference>
<proteinExistence type="predicted"/>
<organism evidence="4 5">
    <name type="scientific">Nonomuraea purpurea</name>
    <dbReference type="NCBI Taxonomy" id="1849276"/>
    <lineage>
        <taxon>Bacteria</taxon>
        <taxon>Bacillati</taxon>
        <taxon>Actinomycetota</taxon>
        <taxon>Actinomycetes</taxon>
        <taxon>Streptosporangiales</taxon>
        <taxon>Streptosporangiaceae</taxon>
        <taxon>Nonomuraea</taxon>
    </lineage>
</organism>
<name>A0ABV8G6L4_9ACTN</name>
<evidence type="ECO:0000313" key="4">
    <source>
        <dbReference type="EMBL" id="MFC4007962.1"/>
    </source>
</evidence>
<protein>
    <submittedName>
        <fullName evidence="4">Recombinase family protein</fullName>
    </submittedName>
</protein>
<dbReference type="InterPro" id="IPR038109">
    <property type="entry name" value="DNA_bind_recomb_sf"/>
</dbReference>
<feature type="compositionally biased region" description="Low complexity" evidence="1">
    <location>
        <begin position="8"/>
        <end position="23"/>
    </location>
</feature>
<dbReference type="Proteomes" id="UP001595851">
    <property type="component" value="Unassembled WGS sequence"/>
</dbReference>
<feature type="region of interest" description="Disordered" evidence="1">
    <location>
        <begin position="1"/>
        <end position="31"/>
    </location>
</feature>
<sequence>MAKRSPQRRAATSRRAALTPRPTDSGDSPRRGLLYARLSESWDAAESVPTQLANGNKYATENNVLVVAEFKDDGYSAFHEVTRDGFDAAIEAIESESIDVVIVRDIDRLVRNLTAWNRLEQACISNGVVLTEYSTGAVYDLSTPDGSYKGGMEALRARKESAVKGQRVHEAAERQARKGRRAAGGTRRFGYVYIYAERDPEDESKKNKVIRVELHPTENGLIREAADRIFDDHSSVNNICHDWKGRGIVGVTGKPISVTTLTTVLLSAFIAGYREWDGQLYKGNWPAIISLDEHKRLRKILGDRAKDKTYTKREDHLLGGVLGCCLCKRKMYRRAGDNYSCVQTVHGGCGKISIKADLAEEFVTGAIQQALSSPEFVRAQASSGDSTGERERILGEIAEQEEIKAEARSDYYRRPRIIERDEWLTIKTQCETEIARLRRDYDRLSGESESVLSGIPADQSIAEAWESWSIDRRRRAIKSAVREIIVLPLPEGAPRNMYGYIKDRKVRTEKQLAIIEQRLDFDWRF</sequence>
<dbReference type="Gene3D" id="3.90.1750.20">
    <property type="entry name" value="Putative Large Serine Recombinase, Chain B, Domain 2"/>
    <property type="match status" value="1"/>
</dbReference>
<dbReference type="RefSeq" id="WP_379528053.1">
    <property type="nucleotide sequence ID" value="NZ_JBHSBI010000005.1"/>
</dbReference>
<dbReference type="Gene3D" id="3.40.50.1390">
    <property type="entry name" value="Resolvase, N-terminal catalytic domain"/>
    <property type="match status" value="1"/>
</dbReference>
<comment type="caution">
    <text evidence="4">The sequence shown here is derived from an EMBL/GenBank/DDBJ whole genome shotgun (WGS) entry which is preliminary data.</text>
</comment>
<gene>
    <name evidence="4" type="ORF">ACFOY2_12065</name>
</gene>
<dbReference type="InterPro" id="IPR036162">
    <property type="entry name" value="Resolvase-like_N_sf"/>
</dbReference>
<dbReference type="Pfam" id="PF07508">
    <property type="entry name" value="Recombinase"/>
    <property type="match status" value="1"/>
</dbReference>
<feature type="domain" description="Resolvase/invertase-type recombinase catalytic" evidence="2">
    <location>
        <begin position="31"/>
        <end position="179"/>
    </location>
</feature>
<evidence type="ECO:0000259" key="3">
    <source>
        <dbReference type="PROSITE" id="PS51737"/>
    </source>
</evidence>
<accession>A0ABV8G6L4</accession>
<feature type="domain" description="Recombinase" evidence="3">
    <location>
        <begin position="188"/>
        <end position="307"/>
    </location>
</feature>
<evidence type="ECO:0000256" key="1">
    <source>
        <dbReference type="SAM" id="MobiDB-lite"/>
    </source>
</evidence>
<dbReference type="PROSITE" id="PS51736">
    <property type="entry name" value="RECOMBINASES_3"/>
    <property type="match status" value="1"/>
</dbReference>
<dbReference type="PROSITE" id="PS51737">
    <property type="entry name" value="RECOMBINASE_DNA_BIND"/>
    <property type="match status" value="1"/>
</dbReference>